<keyword evidence="1" id="KW-1133">Transmembrane helix</keyword>
<evidence type="ECO:0008006" key="4">
    <source>
        <dbReference type="Google" id="ProtNLM"/>
    </source>
</evidence>
<organism evidence="2 3">
    <name type="scientific">Asticcacaulis taihuensis</name>
    <dbReference type="NCBI Taxonomy" id="260084"/>
    <lineage>
        <taxon>Bacteria</taxon>
        <taxon>Pseudomonadati</taxon>
        <taxon>Pseudomonadota</taxon>
        <taxon>Alphaproteobacteria</taxon>
        <taxon>Caulobacterales</taxon>
        <taxon>Caulobacteraceae</taxon>
        <taxon>Asticcacaulis</taxon>
    </lineage>
</organism>
<dbReference type="RefSeq" id="WP_090643306.1">
    <property type="nucleotide sequence ID" value="NZ_CBCRYE010000001.1"/>
</dbReference>
<dbReference type="Proteomes" id="UP000199150">
    <property type="component" value="Unassembled WGS sequence"/>
</dbReference>
<protein>
    <recommendedName>
        <fullName evidence="4">Transglycosylase associated protein</fullName>
    </recommendedName>
</protein>
<name>A0A1G4PNI0_9CAUL</name>
<feature type="transmembrane region" description="Helical" evidence="1">
    <location>
        <begin position="59"/>
        <end position="78"/>
    </location>
</feature>
<dbReference type="OrthoDB" id="7173537at2"/>
<evidence type="ECO:0000313" key="3">
    <source>
        <dbReference type="Proteomes" id="UP000199150"/>
    </source>
</evidence>
<gene>
    <name evidence="2" type="ORF">SAMN02927928_0523</name>
</gene>
<keyword evidence="1" id="KW-0472">Membrane</keyword>
<dbReference type="AlphaFoldDB" id="A0A1G4PNI0"/>
<sequence length="85" mass="9471">MTAENYILATLAGFVVGWIANAMSKSRFSFPINVFVAIFGAVLLNFFTQSSEMIGDHFFSILMISFAGSSVLLGLFHLTRMIERR</sequence>
<reference evidence="3" key="1">
    <citation type="submission" date="2016-10" db="EMBL/GenBank/DDBJ databases">
        <authorList>
            <person name="Varghese N."/>
            <person name="Submissions S."/>
        </authorList>
    </citation>
    <scope>NUCLEOTIDE SEQUENCE [LARGE SCALE GENOMIC DNA]</scope>
    <source>
        <strain evidence="3">CGMCC 1.3431</strain>
    </source>
</reference>
<feature type="transmembrane region" description="Helical" evidence="1">
    <location>
        <begin position="6"/>
        <end position="23"/>
    </location>
</feature>
<proteinExistence type="predicted"/>
<evidence type="ECO:0000256" key="1">
    <source>
        <dbReference type="SAM" id="Phobius"/>
    </source>
</evidence>
<dbReference type="EMBL" id="FMTS01000001">
    <property type="protein sequence ID" value="SCW33755.1"/>
    <property type="molecule type" value="Genomic_DNA"/>
</dbReference>
<feature type="transmembrane region" description="Helical" evidence="1">
    <location>
        <begin position="30"/>
        <end position="47"/>
    </location>
</feature>
<dbReference type="STRING" id="260084.SAMN02927928_0523"/>
<evidence type="ECO:0000313" key="2">
    <source>
        <dbReference type="EMBL" id="SCW33755.1"/>
    </source>
</evidence>
<keyword evidence="3" id="KW-1185">Reference proteome</keyword>
<keyword evidence="1" id="KW-0812">Transmembrane</keyword>
<accession>A0A1G4PNI0</accession>